<dbReference type="InterPro" id="IPR023865">
    <property type="entry name" value="Aliphatic_acid_kinase_CS"/>
</dbReference>
<feature type="active site" description="Proton donor/acceptor" evidence="6">
    <location>
        <position position="149"/>
    </location>
</feature>
<dbReference type="AlphaFoldDB" id="A0A1W6LJF5"/>
<name>A0A1W6LJF5_9BACT</name>
<evidence type="ECO:0000256" key="2">
    <source>
        <dbReference type="ARBA" id="ARBA00022679"/>
    </source>
</evidence>
<feature type="binding site" evidence="6">
    <location>
        <begin position="331"/>
        <end position="335"/>
    </location>
    <ligand>
        <name>ATP</name>
        <dbReference type="ChEBI" id="CHEBI:30616"/>
    </ligand>
</feature>
<dbReference type="KEGG" id="pbp:STSP1_00278"/>
<dbReference type="EMBL" id="CP021023">
    <property type="protein sequence ID" value="ARN55911.1"/>
    <property type="molecule type" value="Genomic_DNA"/>
</dbReference>
<dbReference type="HAMAP" id="MF_00020">
    <property type="entry name" value="Acetate_kinase"/>
    <property type="match status" value="1"/>
</dbReference>
<evidence type="ECO:0000313" key="9">
    <source>
        <dbReference type="Proteomes" id="UP000193334"/>
    </source>
</evidence>
<comment type="function">
    <text evidence="6">Catalyzes the formation of acetyl phosphate from acetate and ATP. Can also catalyze the reverse reaction.</text>
</comment>
<feature type="binding site" evidence="6">
    <location>
        <begin position="209"/>
        <end position="213"/>
    </location>
    <ligand>
        <name>ATP</name>
        <dbReference type="ChEBI" id="CHEBI:30616"/>
    </ligand>
</feature>
<keyword evidence="6" id="KW-0479">Metal-binding</keyword>
<evidence type="ECO:0000256" key="5">
    <source>
        <dbReference type="ARBA" id="ARBA00022840"/>
    </source>
</evidence>
<sequence>MKILVVNCGSSSLKYQIFKVEEGTFNLLAKGSATRIGIEGSLIEHKPSGKEECTIEKPLKNHKEAMLAIEPLLTDKTYGVLKDISEINGIGHRVVHGGEIFKSSVFIDDKVINDIDDLSKFAPLHNPANLTGIQTCRQLMDAPNVAVFDTAVHQTMPEKAFMYGLPLEYYKNKGIRKYGFHGTSHDYVSAEAAKLIGKPFEQCRIITCHLGNGSSITAFKDGKVQDTSMGLTPLQGVVMGTRCGDVDPAAVLSVMQSDGIGPKKMDEILNKKSGLLGLAGSSDLRDVIDMAEQGNQDAENAVEILVYSIQKYIGSYLATLGGADGVVFTAGIGENNPIIRDKVLSCFEYAGIKVDKNKNETGEKIFSTEDSKVKALLIPTNEELMIAMDTYKLIN</sequence>
<feature type="binding site" evidence="6">
    <location>
        <position position="7"/>
    </location>
    <ligand>
        <name>Mg(2+)</name>
        <dbReference type="ChEBI" id="CHEBI:18420"/>
    </ligand>
</feature>
<dbReference type="PANTHER" id="PTHR21060">
    <property type="entry name" value="ACETATE KINASE"/>
    <property type="match status" value="1"/>
</dbReference>
<comment type="pathway">
    <text evidence="6">Metabolic intermediate biosynthesis; acetyl-CoA biosynthesis; acetyl-CoA from acetate: step 1/2.</text>
</comment>
<dbReference type="GO" id="GO:0005524">
    <property type="term" value="F:ATP binding"/>
    <property type="evidence" value="ECO:0007669"/>
    <property type="project" value="UniProtKB-KW"/>
</dbReference>
<dbReference type="InterPro" id="IPR000890">
    <property type="entry name" value="Aliphatic_acid_kin_short-chain"/>
</dbReference>
<dbReference type="GO" id="GO:0008776">
    <property type="term" value="F:acetate kinase activity"/>
    <property type="evidence" value="ECO:0007669"/>
    <property type="project" value="UniProtKB-UniRule"/>
</dbReference>
<dbReference type="Proteomes" id="UP000193334">
    <property type="component" value="Chromosome"/>
</dbReference>
<gene>
    <name evidence="6 8" type="primary">ackA</name>
    <name evidence="8" type="ORF">STSP1_00278</name>
</gene>
<dbReference type="GO" id="GO:0005737">
    <property type="term" value="C:cytoplasm"/>
    <property type="evidence" value="ECO:0007669"/>
    <property type="project" value="UniProtKB-SubCell"/>
</dbReference>
<dbReference type="InterPro" id="IPR004372">
    <property type="entry name" value="Ac/propionate_kinase"/>
</dbReference>
<comment type="catalytic activity">
    <reaction evidence="6">
        <text>acetate + ATP = acetyl phosphate + ADP</text>
        <dbReference type="Rhea" id="RHEA:11352"/>
        <dbReference type="ChEBI" id="CHEBI:22191"/>
        <dbReference type="ChEBI" id="CHEBI:30089"/>
        <dbReference type="ChEBI" id="CHEBI:30616"/>
        <dbReference type="ChEBI" id="CHEBI:456216"/>
        <dbReference type="EC" id="2.7.2.1"/>
    </reaction>
</comment>
<dbReference type="EC" id="2.7.2.1" evidence="6"/>
<dbReference type="GO" id="GO:0006085">
    <property type="term" value="P:acetyl-CoA biosynthetic process"/>
    <property type="evidence" value="ECO:0007669"/>
    <property type="project" value="UniProtKB-UniRule"/>
</dbReference>
<dbReference type="NCBIfam" id="TIGR00016">
    <property type="entry name" value="ackA"/>
    <property type="match status" value="1"/>
</dbReference>
<dbReference type="OrthoDB" id="9802453at2"/>
<feature type="binding site" evidence="6">
    <location>
        <position position="93"/>
    </location>
    <ligand>
        <name>substrate</name>
    </ligand>
</feature>
<dbReference type="PANTHER" id="PTHR21060:SF15">
    <property type="entry name" value="ACETATE KINASE-RELATED"/>
    <property type="match status" value="1"/>
</dbReference>
<dbReference type="GO" id="GO:0000287">
    <property type="term" value="F:magnesium ion binding"/>
    <property type="evidence" value="ECO:0007669"/>
    <property type="project" value="UniProtKB-UniRule"/>
</dbReference>
<keyword evidence="6" id="KW-0963">Cytoplasm</keyword>
<comment type="subcellular location">
    <subcellularLocation>
        <location evidence="6">Cytoplasm</location>
    </subcellularLocation>
</comment>
<dbReference type="PROSITE" id="PS01075">
    <property type="entry name" value="ACETATE_KINASE_1"/>
    <property type="match status" value="1"/>
</dbReference>
<proteinExistence type="inferred from homology"/>
<evidence type="ECO:0000256" key="6">
    <source>
        <dbReference type="HAMAP-Rule" id="MF_00020"/>
    </source>
</evidence>
<dbReference type="PROSITE" id="PS01076">
    <property type="entry name" value="ACETATE_KINASE_2"/>
    <property type="match status" value="1"/>
</dbReference>
<feature type="site" description="Transition state stabilizer" evidence="6">
    <location>
        <position position="242"/>
    </location>
</feature>
<dbReference type="PIRSF" id="PIRSF000722">
    <property type="entry name" value="Acetate_prop_kin"/>
    <property type="match status" value="1"/>
</dbReference>
<dbReference type="STRING" id="1941349.STSP1_00278"/>
<dbReference type="Pfam" id="PF00871">
    <property type="entry name" value="Acetate_kinase"/>
    <property type="match status" value="1"/>
</dbReference>
<comment type="subunit">
    <text evidence="6">Homodimer.</text>
</comment>
<keyword evidence="6" id="KW-0460">Magnesium</keyword>
<feature type="site" description="Transition state stabilizer" evidence="6">
    <location>
        <position position="181"/>
    </location>
</feature>
<keyword evidence="5 6" id="KW-0067">ATP-binding</keyword>
<accession>A0A1W6LJF5</accession>
<dbReference type="SUPFAM" id="SSF53067">
    <property type="entry name" value="Actin-like ATPase domain"/>
    <property type="match status" value="2"/>
</dbReference>
<comment type="similarity">
    <text evidence="1 6 7">Belongs to the acetokinase family.</text>
</comment>
<feature type="binding site" evidence="6">
    <location>
        <position position="14"/>
    </location>
    <ligand>
        <name>ATP</name>
        <dbReference type="ChEBI" id="CHEBI:30616"/>
    </ligand>
</feature>
<dbReference type="RefSeq" id="WP_085754634.1">
    <property type="nucleotide sequence ID" value="NZ_CP021023.1"/>
</dbReference>
<dbReference type="PRINTS" id="PR00471">
    <property type="entry name" value="ACETATEKNASE"/>
</dbReference>
<protein>
    <recommendedName>
        <fullName evidence="6">Acetate kinase</fullName>
        <ecNumber evidence="6">2.7.2.1</ecNumber>
    </recommendedName>
    <alternativeName>
        <fullName evidence="6">Acetokinase</fullName>
    </alternativeName>
</protein>
<evidence type="ECO:0000256" key="3">
    <source>
        <dbReference type="ARBA" id="ARBA00022741"/>
    </source>
</evidence>
<keyword evidence="9" id="KW-1185">Reference proteome</keyword>
<feature type="binding site" evidence="6">
    <location>
        <begin position="283"/>
        <end position="285"/>
    </location>
    <ligand>
        <name>ATP</name>
        <dbReference type="ChEBI" id="CHEBI:30616"/>
    </ligand>
</feature>
<evidence type="ECO:0000256" key="7">
    <source>
        <dbReference type="RuleBase" id="RU003835"/>
    </source>
</evidence>
<dbReference type="UniPathway" id="UPA00340">
    <property type="reaction ID" value="UER00458"/>
</dbReference>
<reference evidence="9" key="1">
    <citation type="submission" date="2017-04" db="EMBL/GenBank/DDBJ databases">
        <title>Comparative genomics and description of representatives of a novel lineage of planctomycetes thriving in anoxic sediments.</title>
        <authorList>
            <person name="Spring S."/>
            <person name="Bunk B."/>
            <person name="Sproer C."/>
        </authorList>
    </citation>
    <scope>NUCLEOTIDE SEQUENCE [LARGE SCALE GENOMIC DNA]</scope>
    <source>
        <strain evidence="9">ST-PulAB-D4</strain>
    </source>
</reference>
<dbReference type="Gene3D" id="3.30.420.40">
    <property type="match status" value="2"/>
</dbReference>
<keyword evidence="3 6" id="KW-0547">Nucleotide-binding</keyword>
<evidence type="ECO:0000256" key="1">
    <source>
        <dbReference type="ARBA" id="ARBA00008748"/>
    </source>
</evidence>
<organism evidence="8 9">
    <name type="scientific">Sedimentisphaera salicampi</name>
    <dbReference type="NCBI Taxonomy" id="1941349"/>
    <lineage>
        <taxon>Bacteria</taxon>
        <taxon>Pseudomonadati</taxon>
        <taxon>Planctomycetota</taxon>
        <taxon>Phycisphaerae</taxon>
        <taxon>Sedimentisphaerales</taxon>
        <taxon>Sedimentisphaeraceae</taxon>
        <taxon>Sedimentisphaera</taxon>
    </lineage>
</organism>
<evidence type="ECO:0000313" key="8">
    <source>
        <dbReference type="EMBL" id="ARN55911.1"/>
    </source>
</evidence>
<dbReference type="CDD" id="cd24010">
    <property type="entry name" value="ASKHA_NBD_AcK_PK"/>
    <property type="match status" value="1"/>
</dbReference>
<keyword evidence="4 6" id="KW-0418">Kinase</keyword>
<dbReference type="InterPro" id="IPR043129">
    <property type="entry name" value="ATPase_NBD"/>
</dbReference>
<evidence type="ECO:0000256" key="4">
    <source>
        <dbReference type="ARBA" id="ARBA00022777"/>
    </source>
</evidence>
<keyword evidence="2 6" id="KW-0808">Transferase</keyword>
<dbReference type="GO" id="GO:0006083">
    <property type="term" value="P:acetate metabolic process"/>
    <property type="evidence" value="ECO:0007669"/>
    <property type="project" value="TreeGrafter"/>
</dbReference>
<feature type="binding site" evidence="6">
    <location>
        <position position="382"/>
    </location>
    <ligand>
        <name>Mg(2+)</name>
        <dbReference type="ChEBI" id="CHEBI:18420"/>
    </ligand>
</feature>
<comment type="cofactor">
    <cofactor evidence="6">
        <name>Mg(2+)</name>
        <dbReference type="ChEBI" id="CHEBI:18420"/>
    </cofactor>
    <cofactor evidence="6">
        <name>Mn(2+)</name>
        <dbReference type="ChEBI" id="CHEBI:29035"/>
    </cofactor>
    <text evidence="6">Mg(2+). Can also accept Mn(2+).</text>
</comment>